<dbReference type="InterPro" id="IPR003768">
    <property type="entry name" value="ScpA"/>
</dbReference>
<sequence length="235" mass="26951">MEKLQYELDVFQGPLDLLLALIAKNKIEITDIPIAQLLEQYMEQIRQMQEADMDVASEFLEMAARLVQIKAAFLLPRKEEEEDPRLELAGQLLEYQQCQRVAKELGRRGNFDSLVRAPEKLSPDLTYRRRHDPRELAQALAAAWGKGKSLLPPKPESFSALVTKKIVSVASQVVFVLRQLWKGKRVRFQALFAGKHDRSERVAAFLAVLELVKDKRIRIEGQGDEEEVFLLERGK</sequence>
<dbReference type="EMBL" id="DXDU01000010">
    <property type="protein sequence ID" value="HIY25685.1"/>
    <property type="molecule type" value="Genomic_DNA"/>
</dbReference>
<dbReference type="PANTHER" id="PTHR33969:SF2">
    <property type="entry name" value="SEGREGATION AND CONDENSATION PROTEIN A"/>
    <property type="match status" value="1"/>
</dbReference>
<keyword evidence="1" id="KW-0159">Chromosome partition</keyword>
<reference evidence="3" key="1">
    <citation type="journal article" date="2021" name="PeerJ">
        <title>Extensive microbial diversity within the chicken gut microbiome revealed by metagenomics and culture.</title>
        <authorList>
            <person name="Gilroy R."/>
            <person name="Ravi A."/>
            <person name="Getino M."/>
            <person name="Pursley I."/>
            <person name="Horton D.L."/>
            <person name="Alikhan N.F."/>
            <person name="Baker D."/>
            <person name="Gharbi K."/>
            <person name="Hall N."/>
            <person name="Watson M."/>
            <person name="Adriaenssens E.M."/>
            <person name="Foster-Nyarko E."/>
            <person name="Jarju S."/>
            <person name="Secka A."/>
            <person name="Antonio M."/>
            <person name="Oren A."/>
            <person name="Chaudhuri R.R."/>
            <person name="La Ragione R."/>
            <person name="Hildebrand F."/>
            <person name="Pallen M.J."/>
        </authorList>
    </citation>
    <scope>NUCLEOTIDE SEQUENCE</scope>
    <source>
        <strain evidence="3">1282</strain>
    </source>
</reference>
<dbReference type="Gene3D" id="6.10.250.2410">
    <property type="match status" value="1"/>
</dbReference>
<reference evidence="3" key="2">
    <citation type="submission" date="2021-04" db="EMBL/GenBank/DDBJ databases">
        <authorList>
            <person name="Gilroy R."/>
        </authorList>
    </citation>
    <scope>NUCLEOTIDE SEQUENCE</scope>
    <source>
        <strain evidence="3">1282</strain>
    </source>
</reference>
<dbReference type="Proteomes" id="UP000823915">
    <property type="component" value="Unassembled WGS sequence"/>
</dbReference>
<dbReference type="GO" id="GO:0007059">
    <property type="term" value="P:chromosome segregation"/>
    <property type="evidence" value="ECO:0007669"/>
    <property type="project" value="UniProtKB-KW"/>
</dbReference>
<evidence type="ECO:0000313" key="4">
    <source>
        <dbReference type="Proteomes" id="UP000823915"/>
    </source>
</evidence>
<evidence type="ECO:0000313" key="3">
    <source>
        <dbReference type="EMBL" id="HIY25685.1"/>
    </source>
</evidence>
<dbReference type="AlphaFoldDB" id="A0A9D1YBJ8"/>
<gene>
    <name evidence="3" type="ORF">H9838_00745</name>
</gene>
<evidence type="ECO:0000256" key="1">
    <source>
        <dbReference type="ARBA" id="ARBA00022829"/>
    </source>
</evidence>
<proteinExistence type="predicted"/>
<dbReference type="Pfam" id="PF02616">
    <property type="entry name" value="SMC_ScpA"/>
    <property type="match status" value="1"/>
</dbReference>
<accession>A0A9D1YBJ8</accession>
<name>A0A9D1YBJ8_9FIRM</name>
<comment type="caution">
    <text evidence="3">The sequence shown here is derived from an EMBL/GenBank/DDBJ whole genome shotgun (WGS) entry which is preliminary data.</text>
</comment>
<protein>
    <recommendedName>
        <fullName evidence="2">Segregation and condensation protein A</fullName>
    </recommendedName>
</protein>
<dbReference type="PANTHER" id="PTHR33969">
    <property type="entry name" value="SEGREGATION AND CONDENSATION PROTEIN A"/>
    <property type="match status" value="1"/>
</dbReference>
<organism evidence="3 4">
    <name type="scientific">Candidatus Acutalibacter pullistercoris</name>
    <dbReference type="NCBI Taxonomy" id="2838418"/>
    <lineage>
        <taxon>Bacteria</taxon>
        <taxon>Bacillati</taxon>
        <taxon>Bacillota</taxon>
        <taxon>Clostridia</taxon>
        <taxon>Eubacteriales</taxon>
        <taxon>Acutalibacteraceae</taxon>
        <taxon>Acutalibacter</taxon>
    </lineage>
</organism>
<evidence type="ECO:0000256" key="2">
    <source>
        <dbReference type="ARBA" id="ARBA00044777"/>
    </source>
</evidence>